<proteinExistence type="predicted"/>
<sequence length="119" mass="12912">MKKILALIAAAAAIGFAVPAETQAWDHCSGGNTRIVSYRPCGRPIYASYVVCGYDRCGNPVGHWVTQREACGCDQCNPRSSYCPPHVHPGHFGGYQNYRPSVPICPPHSGASFHFSFGR</sequence>
<protein>
    <submittedName>
        <fullName evidence="2">Uncharacterized protein</fullName>
    </submittedName>
</protein>
<organism evidence="2 3">
    <name type="scientific">Brevifollis gellanilyticus</name>
    <dbReference type="NCBI Taxonomy" id="748831"/>
    <lineage>
        <taxon>Bacteria</taxon>
        <taxon>Pseudomonadati</taxon>
        <taxon>Verrucomicrobiota</taxon>
        <taxon>Verrucomicrobiia</taxon>
        <taxon>Verrucomicrobiales</taxon>
        <taxon>Verrucomicrobiaceae</taxon>
    </lineage>
</organism>
<dbReference type="OrthoDB" id="9980060at2"/>
<keyword evidence="3" id="KW-1185">Reference proteome</keyword>
<comment type="caution">
    <text evidence="2">The sequence shown here is derived from an EMBL/GenBank/DDBJ whole genome shotgun (WGS) entry which is preliminary data.</text>
</comment>
<evidence type="ECO:0000256" key="1">
    <source>
        <dbReference type="SAM" id="SignalP"/>
    </source>
</evidence>
<dbReference type="EMBL" id="BKAG01000017">
    <property type="protein sequence ID" value="GEP43428.1"/>
    <property type="molecule type" value="Genomic_DNA"/>
</dbReference>
<evidence type="ECO:0000313" key="2">
    <source>
        <dbReference type="EMBL" id="GEP43428.1"/>
    </source>
</evidence>
<dbReference type="AlphaFoldDB" id="A0A512M9L1"/>
<evidence type="ECO:0000313" key="3">
    <source>
        <dbReference type="Proteomes" id="UP000321577"/>
    </source>
</evidence>
<reference evidence="2 3" key="1">
    <citation type="submission" date="2019-07" db="EMBL/GenBank/DDBJ databases">
        <title>Whole genome shotgun sequence of Brevifollis gellanilyticus NBRC 108608.</title>
        <authorList>
            <person name="Hosoyama A."/>
            <person name="Uohara A."/>
            <person name="Ohji S."/>
            <person name="Ichikawa N."/>
        </authorList>
    </citation>
    <scope>NUCLEOTIDE SEQUENCE [LARGE SCALE GENOMIC DNA]</scope>
    <source>
        <strain evidence="2 3">NBRC 108608</strain>
    </source>
</reference>
<feature type="signal peptide" evidence="1">
    <location>
        <begin position="1"/>
        <end position="24"/>
    </location>
</feature>
<gene>
    <name evidence="2" type="ORF">BGE01nite_27190</name>
</gene>
<dbReference type="RefSeq" id="WP_146851004.1">
    <property type="nucleotide sequence ID" value="NZ_BKAG01000017.1"/>
</dbReference>
<accession>A0A512M9L1</accession>
<name>A0A512M9L1_9BACT</name>
<dbReference type="Proteomes" id="UP000321577">
    <property type="component" value="Unassembled WGS sequence"/>
</dbReference>
<keyword evidence="1" id="KW-0732">Signal</keyword>
<feature type="chain" id="PRO_5021998315" evidence="1">
    <location>
        <begin position="25"/>
        <end position="119"/>
    </location>
</feature>